<protein>
    <submittedName>
        <fullName evidence="3">SDR family oxidoreductase</fullName>
    </submittedName>
</protein>
<dbReference type="Pfam" id="PF13561">
    <property type="entry name" value="adh_short_C2"/>
    <property type="match status" value="1"/>
</dbReference>
<evidence type="ECO:0000256" key="1">
    <source>
        <dbReference type="ARBA" id="ARBA00006484"/>
    </source>
</evidence>
<sequence>MYTLKGRTAVIAGATGHVGAGAVRMLTAAGMNVVMVTHNMADAGRLIAEVEDNPGTCIALSNEDGDGAVYGEVYRRFGSVDVIIPNQGAAARRQDLSDITEEELDGKLHHQITGSFTMVQKAIPYLKKSRAGRIILVSGTGAENGLLEEGLLECAARGGAISMTRYLARELAVQGITVNCIARGGMENDHAPEGEDELDNRTLVLRIPVRRNGTPEEFGAVVCYLASEEAGFMTGQVLRLNGGLFMG</sequence>
<dbReference type="EMBL" id="JBBMFM010000050">
    <property type="protein sequence ID" value="MEQ2426091.1"/>
    <property type="molecule type" value="Genomic_DNA"/>
</dbReference>
<gene>
    <name evidence="3" type="ORF">WMQ36_14035</name>
</gene>
<keyword evidence="2" id="KW-0443">Lipid metabolism</keyword>
<dbReference type="InterPro" id="IPR050259">
    <property type="entry name" value="SDR"/>
</dbReference>
<dbReference type="Gene3D" id="3.40.50.720">
    <property type="entry name" value="NAD(P)-binding Rossmann-like Domain"/>
    <property type="match status" value="1"/>
</dbReference>
<reference evidence="3 4" key="1">
    <citation type="submission" date="2024-03" db="EMBL/GenBank/DDBJ databases">
        <title>Human intestinal bacterial collection.</title>
        <authorList>
            <person name="Pauvert C."/>
            <person name="Hitch T.C.A."/>
            <person name="Clavel T."/>
        </authorList>
    </citation>
    <scope>NUCLEOTIDE SEQUENCE [LARGE SCALE GENOMIC DNA]</scope>
    <source>
        <strain evidence="3 4">CLA-SR-H021</strain>
    </source>
</reference>
<evidence type="ECO:0000256" key="2">
    <source>
        <dbReference type="ARBA" id="ARBA00023221"/>
    </source>
</evidence>
<accession>A0ABV1D8N6</accession>
<dbReference type="SUPFAM" id="SSF51735">
    <property type="entry name" value="NAD(P)-binding Rossmann-fold domains"/>
    <property type="match status" value="1"/>
</dbReference>
<dbReference type="PRINTS" id="PR00081">
    <property type="entry name" value="GDHRDH"/>
</dbReference>
<keyword evidence="2" id="KW-0753">Steroid metabolism</keyword>
<dbReference type="InterPro" id="IPR036291">
    <property type="entry name" value="NAD(P)-bd_dom_sf"/>
</dbReference>
<proteinExistence type="inferred from homology"/>
<dbReference type="Proteomes" id="UP001454086">
    <property type="component" value="Unassembled WGS sequence"/>
</dbReference>
<comment type="similarity">
    <text evidence="1">Belongs to the short-chain dehydrogenases/reductases (SDR) family.</text>
</comment>
<keyword evidence="4" id="KW-1185">Reference proteome</keyword>
<dbReference type="RefSeq" id="WP_349118292.1">
    <property type="nucleotide sequence ID" value="NZ_JBBMFM010000050.1"/>
</dbReference>
<dbReference type="CDD" id="cd05233">
    <property type="entry name" value="SDR_c"/>
    <property type="match status" value="1"/>
</dbReference>
<dbReference type="PANTHER" id="PTHR42879:SF2">
    <property type="entry name" value="3-OXOACYL-[ACYL-CARRIER-PROTEIN] REDUCTASE FABG"/>
    <property type="match status" value="1"/>
</dbReference>
<evidence type="ECO:0000313" key="3">
    <source>
        <dbReference type="EMBL" id="MEQ2426091.1"/>
    </source>
</evidence>
<organism evidence="3 4">
    <name type="scientific">Enterocloster hominis</name>
    <name type="common">ex Hitch et al. 2024</name>
    <dbReference type="NCBI Taxonomy" id="1917870"/>
    <lineage>
        <taxon>Bacteria</taxon>
        <taxon>Bacillati</taxon>
        <taxon>Bacillota</taxon>
        <taxon>Clostridia</taxon>
        <taxon>Lachnospirales</taxon>
        <taxon>Lachnospiraceae</taxon>
        <taxon>Enterocloster</taxon>
    </lineage>
</organism>
<evidence type="ECO:0000313" key="4">
    <source>
        <dbReference type="Proteomes" id="UP001454086"/>
    </source>
</evidence>
<dbReference type="InterPro" id="IPR002347">
    <property type="entry name" value="SDR_fam"/>
</dbReference>
<comment type="caution">
    <text evidence="3">The sequence shown here is derived from an EMBL/GenBank/DDBJ whole genome shotgun (WGS) entry which is preliminary data.</text>
</comment>
<dbReference type="PANTHER" id="PTHR42879">
    <property type="entry name" value="3-OXOACYL-(ACYL-CARRIER-PROTEIN) REDUCTASE"/>
    <property type="match status" value="1"/>
</dbReference>
<name>A0ABV1D8N6_9FIRM</name>